<name>A0ABY6AH35_9GAMM</name>
<keyword evidence="1" id="KW-0812">Transmembrane</keyword>
<protein>
    <submittedName>
        <fullName evidence="2">Uncharacterized protein</fullName>
    </submittedName>
</protein>
<gene>
    <name evidence="2" type="ORF">HUF19_17355</name>
</gene>
<evidence type="ECO:0000313" key="3">
    <source>
        <dbReference type="Proteomes" id="UP001065322"/>
    </source>
</evidence>
<keyword evidence="3" id="KW-1185">Reference proteome</keyword>
<evidence type="ECO:0000256" key="1">
    <source>
        <dbReference type="SAM" id="Phobius"/>
    </source>
</evidence>
<proteinExistence type="predicted"/>
<dbReference type="EMBL" id="CP054475">
    <property type="protein sequence ID" value="UXD89094.1"/>
    <property type="molecule type" value="Genomic_DNA"/>
</dbReference>
<sequence length="112" mass="12557">MDELLRIIFLTAGALPLLAYPFVAVASLMGLASKPGIKIPLFNRLMNKFFLWGTLLYPLVFFGCYKLSKADAVISGEYSLLVDVFPEIFPVIFLCLLWVSFKFMDAPGKGRE</sequence>
<keyword evidence="1" id="KW-0472">Membrane</keyword>
<dbReference type="Proteomes" id="UP001065322">
    <property type="component" value="Chromosome"/>
</dbReference>
<organism evidence="2 3">
    <name type="scientific">Thalassolituus hydrocarboniclasticus</name>
    <dbReference type="NCBI Taxonomy" id="2742796"/>
    <lineage>
        <taxon>Bacteria</taxon>
        <taxon>Pseudomonadati</taxon>
        <taxon>Pseudomonadota</taxon>
        <taxon>Gammaproteobacteria</taxon>
        <taxon>Oceanospirillales</taxon>
        <taxon>Oceanospirillaceae</taxon>
        <taxon>Thalassolituus</taxon>
    </lineage>
</organism>
<accession>A0ABY6AH35</accession>
<dbReference type="RefSeq" id="WP_260997780.1">
    <property type="nucleotide sequence ID" value="NZ_CP054475.1"/>
</dbReference>
<keyword evidence="1" id="KW-1133">Transmembrane helix</keyword>
<reference evidence="3" key="1">
    <citation type="submission" date="2020-06" db="EMBL/GenBank/DDBJ databases">
        <title>Thalassolituus marinus alknpb1M-1, a hydrocarbon-degrading bacterium isolated from the deep-sea overlying water using an in-situ strategy from the South China Sea basin.</title>
        <authorList>
            <person name="Dong C."/>
            <person name="Chen Y."/>
            <person name="Shao Z."/>
        </authorList>
    </citation>
    <scope>NUCLEOTIDE SEQUENCE [LARGE SCALE GENOMIC DNA]</scope>
    <source>
        <strain evidence="3">alknpb1M-1</strain>
    </source>
</reference>
<evidence type="ECO:0000313" key="2">
    <source>
        <dbReference type="EMBL" id="UXD89094.1"/>
    </source>
</evidence>
<feature type="transmembrane region" description="Helical" evidence="1">
    <location>
        <begin position="7"/>
        <end position="29"/>
    </location>
</feature>
<feature type="transmembrane region" description="Helical" evidence="1">
    <location>
        <begin position="80"/>
        <end position="101"/>
    </location>
</feature>
<feature type="transmembrane region" description="Helical" evidence="1">
    <location>
        <begin position="49"/>
        <end position="68"/>
    </location>
</feature>